<dbReference type="SUPFAM" id="SSF56300">
    <property type="entry name" value="Metallo-dependent phosphatases"/>
    <property type="match status" value="1"/>
</dbReference>
<evidence type="ECO:0000259" key="1">
    <source>
        <dbReference type="Pfam" id="PF00149"/>
    </source>
</evidence>
<name>A0A1V9G481_9BACT</name>
<dbReference type="InterPro" id="IPR029052">
    <property type="entry name" value="Metallo-depent_PP-like"/>
</dbReference>
<keyword evidence="3" id="KW-1185">Reference proteome</keyword>
<dbReference type="GO" id="GO:0016791">
    <property type="term" value="F:phosphatase activity"/>
    <property type="evidence" value="ECO:0007669"/>
    <property type="project" value="TreeGrafter"/>
</dbReference>
<comment type="caution">
    <text evidence="2">The sequence shown here is derived from an EMBL/GenBank/DDBJ whole genome shotgun (WGS) entry which is preliminary data.</text>
</comment>
<sequence>MATYVIGDLHGNIKGFLQCLEQCEFDYQKDTLIQLGDVIDGGEFVYECVEELLKIKNLIAIKGNHEAWLLEFLKSSYHPVQWTYGALSTAKSYAIHSGKKLIFKYSGNGFKVSLNPEDIPQQHQIFFEKQLLYYNDQNNNLFVHGGLNRFQPIKDQRPETFYWDRTLWQDALQWQIQNRYQGTVEPFYIADNYKNIFIGHTSTLNWGLNTPLKAAHIYNLDTGSGGKNGRLTIMDLHTKKFWQSDLIY</sequence>
<organism evidence="2 3">
    <name type="scientific">Niastella vici</name>
    <dbReference type="NCBI Taxonomy" id="1703345"/>
    <lineage>
        <taxon>Bacteria</taxon>
        <taxon>Pseudomonadati</taxon>
        <taxon>Bacteroidota</taxon>
        <taxon>Chitinophagia</taxon>
        <taxon>Chitinophagales</taxon>
        <taxon>Chitinophagaceae</taxon>
        <taxon>Niastella</taxon>
    </lineage>
</organism>
<dbReference type="InterPro" id="IPR050126">
    <property type="entry name" value="Ap4A_hydrolase"/>
</dbReference>
<protein>
    <submittedName>
        <fullName evidence="2">Phosphoesterase</fullName>
    </submittedName>
</protein>
<proteinExistence type="predicted"/>
<feature type="domain" description="Calcineurin-like phosphoesterase" evidence="1">
    <location>
        <begin position="3"/>
        <end position="178"/>
    </location>
</feature>
<dbReference type="PANTHER" id="PTHR42850:SF4">
    <property type="entry name" value="ZINC-DEPENDENT ENDOPOLYPHOSPHATASE"/>
    <property type="match status" value="1"/>
</dbReference>
<dbReference type="GO" id="GO:0008803">
    <property type="term" value="F:bis(5'-nucleosyl)-tetraphosphatase (symmetrical) activity"/>
    <property type="evidence" value="ECO:0007669"/>
    <property type="project" value="TreeGrafter"/>
</dbReference>
<dbReference type="AlphaFoldDB" id="A0A1V9G481"/>
<dbReference type="Pfam" id="PF00149">
    <property type="entry name" value="Metallophos"/>
    <property type="match status" value="1"/>
</dbReference>
<dbReference type="Proteomes" id="UP000192796">
    <property type="component" value="Unassembled WGS sequence"/>
</dbReference>
<dbReference type="OrthoDB" id="9808081at2"/>
<dbReference type="GO" id="GO:0110154">
    <property type="term" value="P:RNA decapping"/>
    <property type="evidence" value="ECO:0007669"/>
    <property type="project" value="TreeGrafter"/>
</dbReference>
<dbReference type="PANTHER" id="PTHR42850">
    <property type="entry name" value="METALLOPHOSPHOESTERASE"/>
    <property type="match status" value="1"/>
</dbReference>
<dbReference type="RefSeq" id="WP_081146233.1">
    <property type="nucleotide sequence ID" value="NZ_LVYD01000024.1"/>
</dbReference>
<dbReference type="STRING" id="1703345.A3860_17315"/>
<gene>
    <name evidence="2" type="ORF">A3860_17315</name>
</gene>
<reference evidence="2 3" key="1">
    <citation type="submission" date="2016-03" db="EMBL/GenBank/DDBJ databases">
        <title>Niastella vici sp. nov., isolated from farmland soil.</title>
        <authorList>
            <person name="Chen L."/>
            <person name="Wang D."/>
            <person name="Yang S."/>
            <person name="Wang G."/>
        </authorList>
    </citation>
    <scope>NUCLEOTIDE SEQUENCE [LARGE SCALE GENOMIC DNA]</scope>
    <source>
        <strain evidence="2 3">DJ57</strain>
    </source>
</reference>
<evidence type="ECO:0000313" key="3">
    <source>
        <dbReference type="Proteomes" id="UP000192796"/>
    </source>
</evidence>
<dbReference type="GO" id="GO:0005737">
    <property type="term" value="C:cytoplasm"/>
    <property type="evidence" value="ECO:0007669"/>
    <property type="project" value="TreeGrafter"/>
</dbReference>
<dbReference type="InterPro" id="IPR004843">
    <property type="entry name" value="Calcineurin-like_PHP"/>
</dbReference>
<accession>A0A1V9G481</accession>
<dbReference type="Gene3D" id="3.60.21.10">
    <property type="match status" value="1"/>
</dbReference>
<evidence type="ECO:0000313" key="2">
    <source>
        <dbReference type="EMBL" id="OQP65423.1"/>
    </source>
</evidence>
<dbReference type="EMBL" id="LVYD01000024">
    <property type="protein sequence ID" value="OQP65423.1"/>
    <property type="molecule type" value="Genomic_DNA"/>
</dbReference>